<keyword evidence="2" id="KW-1133">Transmembrane helix</keyword>
<feature type="compositionally biased region" description="Basic and acidic residues" evidence="1">
    <location>
        <begin position="87"/>
        <end position="122"/>
    </location>
</feature>
<dbReference type="EMBL" id="JPKZ01002009">
    <property type="protein sequence ID" value="KHN78863.1"/>
    <property type="molecule type" value="Genomic_DNA"/>
</dbReference>
<evidence type="ECO:0000256" key="2">
    <source>
        <dbReference type="SAM" id="Phobius"/>
    </source>
</evidence>
<evidence type="ECO:0000256" key="1">
    <source>
        <dbReference type="SAM" id="MobiDB-lite"/>
    </source>
</evidence>
<keyword evidence="2" id="KW-0472">Membrane</keyword>
<name>A0A0B2VBH8_TOXCA</name>
<accession>A0A0B2VBH8</accession>
<organism evidence="3 4">
    <name type="scientific">Toxocara canis</name>
    <name type="common">Canine roundworm</name>
    <dbReference type="NCBI Taxonomy" id="6265"/>
    <lineage>
        <taxon>Eukaryota</taxon>
        <taxon>Metazoa</taxon>
        <taxon>Ecdysozoa</taxon>
        <taxon>Nematoda</taxon>
        <taxon>Chromadorea</taxon>
        <taxon>Rhabditida</taxon>
        <taxon>Spirurina</taxon>
        <taxon>Ascaridomorpha</taxon>
        <taxon>Ascaridoidea</taxon>
        <taxon>Toxocaridae</taxon>
        <taxon>Toxocara</taxon>
    </lineage>
</organism>
<feature type="region of interest" description="Disordered" evidence="1">
    <location>
        <begin position="36"/>
        <end position="141"/>
    </location>
</feature>
<protein>
    <submittedName>
        <fullName evidence="3">Uncharacterized protein</fullName>
    </submittedName>
</protein>
<comment type="caution">
    <text evidence="3">The sequence shown here is derived from an EMBL/GenBank/DDBJ whole genome shotgun (WGS) entry which is preliminary data.</text>
</comment>
<gene>
    <name evidence="3" type="ORF">Tcan_12660</name>
</gene>
<evidence type="ECO:0000313" key="4">
    <source>
        <dbReference type="Proteomes" id="UP000031036"/>
    </source>
</evidence>
<feature type="compositionally biased region" description="Low complexity" evidence="1">
    <location>
        <begin position="66"/>
        <end position="86"/>
    </location>
</feature>
<keyword evidence="4" id="KW-1185">Reference proteome</keyword>
<sequence length="141" mass="15804">MELFAWLLPALGLLSTVVLLVICVRSDKRNSKARILNEHQNESSSMKIKKNANNQQLRRLKHKNDSGQQSSKSSSLLSIGASSSSQLREKQRGIEKRQRPSVKLDKEKLAELKFEQTSKDDTLENVESLPTEKSTAIDVAS</sequence>
<reference evidence="3 4" key="1">
    <citation type="submission" date="2014-11" db="EMBL/GenBank/DDBJ databases">
        <title>Genetic blueprint of the zoonotic pathogen Toxocara canis.</title>
        <authorList>
            <person name="Zhu X.-Q."/>
            <person name="Korhonen P.K."/>
            <person name="Cai H."/>
            <person name="Young N.D."/>
            <person name="Nejsum P."/>
            <person name="von Samson-Himmelstjerna G."/>
            <person name="Boag P.R."/>
            <person name="Tan P."/>
            <person name="Li Q."/>
            <person name="Min J."/>
            <person name="Yang Y."/>
            <person name="Wang X."/>
            <person name="Fang X."/>
            <person name="Hall R.S."/>
            <person name="Hofmann A."/>
            <person name="Sternberg P.W."/>
            <person name="Jex A.R."/>
            <person name="Gasser R.B."/>
        </authorList>
    </citation>
    <scope>NUCLEOTIDE SEQUENCE [LARGE SCALE GENOMIC DNA]</scope>
    <source>
        <strain evidence="3">PN_DK_2014</strain>
    </source>
</reference>
<evidence type="ECO:0000313" key="3">
    <source>
        <dbReference type="EMBL" id="KHN78863.1"/>
    </source>
</evidence>
<feature type="compositionally biased region" description="Polar residues" evidence="1">
    <location>
        <begin position="42"/>
        <end position="57"/>
    </location>
</feature>
<dbReference type="AlphaFoldDB" id="A0A0B2VBH8"/>
<proteinExistence type="predicted"/>
<keyword evidence="2" id="KW-0812">Transmembrane</keyword>
<dbReference type="Proteomes" id="UP000031036">
    <property type="component" value="Unassembled WGS sequence"/>
</dbReference>
<feature type="transmembrane region" description="Helical" evidence="2">
    <location>
        <begin position="6"/>
        <end position="24"/>
    </location>
</feature>